<dbReference type="AlphaFoldDB" id="A0A1Y2A5V6"/>
<evidence type="ECO:0000256" key="1">
    <source>
        <dbReference type="SAM" id="Phobius"/>
    </source>
</evidence>
<comment type="caution">
    <text evidence="2">The sequence shown here is derived from an EMBL/GenBank/DDBJ whole genome shotgun (WGS) entry which is preliminary data.</text>
</comment>
<keyword evidence="3" id="KW-1185">Reference proteome</keyword>
<proteinExistence type="predicted"/>
<protein>
    <submittedName>
        <fullName evidence="2">Uncharacterized protein</fullName>
    </submittedName>
</protein>
<evidence type="ECO:0000313" key="2">
    <source>
        <dbReference type="EMBL" id="ORY17720.1"/>
    </source>
</evidence>
<organism evidence="2 3">
    <name type="scientific">Rhizoclosmatium globosum</name>
    <dbReference type="NCBI Taxonomy" id="329046"/>
    <lineage>
        <taxon>Eukaryota</taxon>
        <taxon>Fungi</taxon>
        <taxon>Fungi incertae sedis</taxon>
        <taxon>Chytridiomycota</taxon>
        <taxon>Chytridiomycota incertae sedis</taxon>
        <taxon>Chytridiomycetes</taxon>
        <taxon>Chytridiales</taxon>
        <taxon>Chytriomycetaceae</taxon>
        <taxon>Rhizoclosmatium</taxon>
    </lineage>
</organism>
<dbReference type="EMBL" id="MCGO01000284">
    <property type="protein sequence ID" value="ORY17720.1"/>
    <property type="molecule type" value="Genomic_DNA"/>
</dbReference>
<dbReference type="Proteomes" id="UP000193642">
    <property type="component" value="Unassembled WGS sequence"/>
</dbReference>
<name>A0A1Y2A5V6_9FUNG</name>
<sequence length="58" mass="6848">MSNLPFAFKYHRFDILIASSLFPLCLICFVNVLFFELTYGKANIHPIIWVIKHFIFPT</sequence>
<feature type="transmembrane region" description="Helical" evidence="1">
    <location>
        <begin position="15"/>
        <end position="35"/>
    </location>
</feature>
<keyword evidence="1" id="KW-0472">Membrane</keyword>
<keyword evidence="1" id="KW-1133">Transmembrane helix</keyword>
<evidence type="ECO:0000313" key="3">
    <source>
        <dbReference type="Proteomes" id="UP000193642"/>
    </source>
</evidence>
<reference evidence="2 3" key="1">
    <citation type="submission" date="2016-07" db="EMBL/GenBank/DDBJ databases">
        <title>Pervasive Adenine N6-methylation of Active Genes in Fungi.</title>
        <authorList>
            <consortium name="DOE Joint Genome Institute"/>
            <person name="Mondo S.J."/>
            <person name="Dannebaum R.O."/>
            <person name="Kuo R.C."/>
            <person name="Labutti K."/>
            <person name="Haridas S."/>
            <person name="Kuo A."/>
            <person name="Salamov A."/>
            <person name="Ahrendt S.R."/>
            <person name="Lipzen A."/>
            <person name="Sullivan W."/>
            <person name="Andreopoulos W.B."/>
            <person name="Clum A."/>
            <person name="Lindquist E."/>
            <person name="Daum C."/>
            <person name="Ramamoorthy G.K."/>
            <person name="Gryganskyi A."/>
            <person name="Culley D."/>
            <person name="Magnuson J.K."/>
            <person name="James T.Y."/>
            <person name="O'Malley M.A."/>
            <person name="Stajich J.E."/>
            <person name="Spatafora J.W."/>
            <person name="Visel A."/>
            <person name="Grigoriev I.V."/>
        </authorList>
    </citation>
    <scope>NUCLEOTIDE SEQUENCE [LARGE SCALE GENOMIC DNA]</scope>
    <source>
        <strain evidence="2 3">JEL800</strain>
    </source>
</reference>
<accession>A0A1Y2A5V6</accession>
<keyword evidence="1" id="KW-0812">Transmembrane</keyword>
<gene>
    <name evidence="2" type="ORF">BCR33DRAFT_303393</name>
</gene>